<comment type="subcellular location">
    <subcellularLocation>
        <location evidence="1">Cell membrane</location>
        <topology evidence="1">Multi-pass membrane protein</topology>
    </subcellularLocation>
</comment>
<keyword evidence="5 8" id="KW-0812">Transmembrane</keyword>
<evidence type="ECO:0000256" key="1">
    <source>
        <dbReference type="ARBA" id="ARBA00004651"/>
    </source>
</evidence>
<dbReference type="AlphaFoldDB" id="A0A2Z4Y9S2"/>
<feature type="transmembrane region" description="Helical" evidence="8">
    <location>
        <begin position="179"/>
        <end position="202"/>
    </location>
</feature>
<accession>A0A2Z4Y9S2</accession>
<keyword evidence="7 8" id="KW-0472">Membrane</keyword>
<dbReference type="GO" id="GO:0140359">
    <property type="term" value="F:ABC-type transporter activity"/>
    <property type="evidence" value="ECO:0007669"/>
    <property type="project" value="InterPro"/>
</dbReference>
<keyword evidence="6 8" id="KW-1133">Transmembrane helix</keyword>
<evidence type="ECO:0000256" key="5">
    <source>
        <dbReference type="ARBA" id="ARBA00022692"/>
    </source>
</evidence>
<feature type="transmembrane region" description="Helical" evidence="8">
    <location>
        <begin position="228"/>
        <end position="252"/>
    </location>
</feature>
<evidence type="ECO:0000313" key="10">
    <source>
        <dbReference type="EMBL" id="AXA37135.1"/>
    </source>
</evidence>
<reference evidence="10 11" key="1">
    <citation type="submission" date="2018-05" db="EMBL/GenBank/DDBJ databases">
        <title>A metagenomic window into the 2 km-deep terrestrial subsurface aquifer revealed taxonomically and functionally diverse microbial community comprising novel uncultured bacterial lineages.</title>
        <authorList>
            <person name="Kadnikov V.V."/>
            <person name="Mardanov A.V."/>
            <person name="Beletsky A.V."/>
            <person name="Banks D."/>
            <person name="Pimenov N.V."/>
            <person name="Frank Y.A."/>
            <person name="Karnachuk O.V."/>
            <person name="Ravin N.V."/>
        </authorList>
    </citation>
    <scope>NUCLEOTIDE SEQUENCE [LARGE SCALE GENOMIC DNA]</scope>
    <source>
        <strain evidence="10">BY</strain>
    </source>
</reference>
<dbReference type="Gene3D" id="3.40.1710.10">
    <property type="entry name" value="abc type-2 transporter like domain"/>
    <property type="match status" value="1"/>
</dbReference>
<comment type="similarity">
    <text evidence="2">Belongs to the ABC-2 integral membrane protein family.</text>
</comment>
<dbReference type="Pfam" id="PF12698">
    <property type="entry name" value="ABC2_membrane_3"/>
    <property type="match status" value="1"/>
</dbReference>
<evidence type="ECO:0000256" key="6">
    <source>
        <dbReference type="ARBA" id="ARBA00022989"/>
    </source>
</evidence>
<proteinExistence type="inferred from homology"/>
<dbReference type="InterPro" id="IPR013525">
    <property type="entry name" value="ABC2_TM"/>
</dbReference>
<dbReference type="PANTHER" id="PTHR30294">
    <property type="entry name" value="MEMBRANE COMPONENT OF ABC TRANSPORTER YHHJ-RELATED"/>
    <property type="match status" value="1"/>
</dbReference>
<organism evidence="10 11">
    <name type="scientific">Sumerlaea chitinivorans</name>
    <dbReference type="NCBI Taxonomy" id="2250252"/>
    <lineage>
        <taxon>Bacteria</taxon>
        <taxon>Candidatus Sumerlaeota</taxon>
        <taxon>Candidatus Sumerlaeia</taxon>
        <taxon>Candidatus Sumerlaeales</taxon>
        <taxon>Candidatus Sumerlaeaceae</taxon>
        <taxon>Candidatus Sumerlaea</taxon>
    </lineage>
</organism>
<evidence type="ECO:0000256" key="7">
    <source>
        <dbReference type="ARBA" id="ARBA00023136"/>
    </source>
</evidence>
<dbReference type="GO" id="GO:0005886">
    <property type="term" value="C:plasma membrane"/>
    <property type="evidence" value="ECO:0007669"/>
    <property type="project" value="UniProtKB-SubCell"/>
</dbReference>
<evidence type="ECO:0000256" key="8">
    <source>
        <dbReference type="SAM" id="Phobius"/>
    </source>
</evidence>
<feature type="transmembrane region" description="Helical" evidence="8">
    <location>
        <begin position="290"/>
        <end position="309"/>
    </location>
</feature>
<protein>
    <submittedName>
        <fullName evidence="10">Multidrug ABC transporter permease</fullName>
    </submittedName>
</protein>
<dbReference type="InterPro" id="IPR051449">
    <property type="entry name" value="ABC-2_transporter_component"/>
</dbReference>
<dbReference type="KEGG" id="schv:BRCON_2365"/>
<evidence type="ECO:0000256" key="4">
    <source>
        <dbReference type="ARBA" id="ARBA00022475"/>
    </source>
</evidence>
<evidence type="ECO:0000259" key="9">
    <source>
        <dbReference type="PROSITE" id="PS51012"/>
    </source>
</evidence>
<feature type="transmembrane region" description="Helical" evidence="8">
    <location>
        <begin position="315"/>
        <end position="337"/>
    </location>
</feature>
<dbReference type="PANTHER" id="PTHR30294:SF29">
    <property type="entry name" value="MULTIDRUG ABC TRANSPORTER PERMEASE YBHS-RELATED"/>
    <property type="match status" value="1"/>
</dbReference>
<keyword evidence="4" id="KW-1003">Cell membrane</keyword>
<gene>
    <name evidence="10" type="ORF">BRCON_2365</name>
</gene>
<sequence length="373" mass="41103">MKALFRGFAAIVYKEFIVVLRDRTTLFFMFFPPLLQIIAFGFALDNDPKHLRLLLYDEDRTRESRALVEAFVNTMSFRLVGEVHSAAELASALRAGQATAGLQIPPDFSRRLRAGRNAQVQVLIDGSNSTPALQALNTAMGVAFRRSLGTLLAQSGRRDLPVEVRPQILYNPAMKSPNFFVPGVIGIALQIATMISTALSVVRERERGTLEQLLVSPMGKGALMLGKLTPYLFIAMVMAGVLVAVLHFVFFIPIAGSLWALAVGSLAYIFALLCLGLLISTVAQNHMQALQISMAFMLPTIFFSGFIFPRETLPWIFYAISTVLPATYYIELVRGVVLRGALFSEYVNALVALVLIGLTLFAVCTMRFRRTIG</sequence>
<evidence type="ECO:0000313" key="11">
    <source>
        <dbReference type="Proteomes" id="UP000262583"/>
    </source>
</evidence>
<keyword evidence="3" id="KW-0813">Transport</keyword>
<feature type="transmembrane region" description="Helical" evidence="8">
    <location>
        <begin position="26"/>
        <end position="44"/>
    </location>
</feature>
<dbReference type="EMBL" id="CP030759">
    <property type="protein sequence ID" value="AXA37135.1"/>
    <property type="molecule type" value="Genomic_DNA"/>
</dbReference>
<feature type="transmembrane region" description="Helical" evidence="8">
    <location>
        <begin position="349"/>
        <end position="368"/>
    </location>
</feature>
<dbReference type="PROSITE" id="PS51012">
    <property type="entry name" value="ABC_TM2"/>
    <property type="match status" value="1"/>
</dbReference>
<name>A0A2Z4Y9S2_SUMC1</name>
<evidence type="ECO:0000256" key="2">
    <source>
        <dbReference type="ARBA" id="ARBA00007783"/>
    </source>
</evidence>
<dbReference type="InterPro" id="IPR047817">
    <property type="entry name" value="ABC2_TM_bact-type"/>
</dbReference>
<feature type="transmembrane region" description="Helical" evidence="8">
    <location>
        <begin position="258"/>
        <end position="278"/>
    </location>
</feature>
<feature type="domain" description="ABC transmembrane type-2" evidence="9">
    <location>
        <begin position="145"/>
        <end position="371"/>
    </location>
</feature>
<dbReference type="Proteomes" id="UP000262583">
    <property type="component" value="Chromosome"/>
</dbReference>
<evidence type="ECO:0000256" key="3">
    <source>
        <dbReference type="ARBA" id="ARBA00022448"/>
    </source>
</evidence>